<evidence type="ECO:0000313" key="2">
    <source>
        <dbReference type="Proteomes" id="UP000594262"/>
    </source>
</evidence>
<dbReference type="Gene3D" id="3.40.50.300">
    <property type="entry name" value="P-loop containing nucleotide triphosphate hydrolases"/>
    <property type="match status" value="1"/>
</dbReference>
<dbReference type="Proteomes" id="UP000594262">
    <property type="component" value="Unplaced"/>
</dbReference>
<dbReference type="EnsemblMetazoa" id="CLYHEMT002858.1">
    <property type="protein sequence ID" value="CLYHEMP002858.1"/>
    <property type="gene ID" value="CLYHEMG002858"/>
</dbReference>
<dbReference type="InterPro" id="IPR027417">
    <property type="entry name" value="P-loop_NTPase"/>
</dbReference>
<reference evidence="1" key="1">
    <citation type="submission" date="2021-01" db="UniProtKB">
        <authorList>
            <consortium name="EnsemblMetazoa"/>
        </authorList>
    </citation>
    <scope>IDENTIFICATION</scope>
</reference>
<name>A0A7M5V3C7_9CNID</name>
<dbReference type="CDD" id="cd00882">
    <property type="entry name" value="Ras_like_GTPase"/>
    <property type="match status" value="1"/>
</dbReference>
<evidence type="ECO:0000313" key="1">
    <source>
        <dbReference type="EnsemblMetazoa" id="CLYHEMP002858.1"/>
    </source>
</evidence>
<accession>A0A7M5V3C7</accession>
<proteinExistence type="predicted"/>
<sequence length="255" mass="28844">MKVLRKFSRGNLKIDETLCPPSTPKIDEGGMQTTPETVTVLPKSRRKSSTVLQPPNLVASVLTKTHRKSSTTAMHRGSVSILVIGDEAIGKTTMCRTFTQQDMKSNDFCARGVSGERRFSTPMILPPINNNVGLSHYDIRISVVCTEWCRKNVRAYRDLLLSSDGFILAYRKSKRESFISLIEVSSDIKRSRPQNNAPVIVASLKNETNEPYNLRNEDLVVLQEENFEIDLRKLECTEQMFRTLVNKCIQSNCKT</sequence>
<dbReference type="SUPFAM" id="SSF52540">
    <property type="entry name" value="P-loop containing nucleoside triphosphate hydrolases"/>
    <property type="match status" value="1"/>
</dbReference>
<organism evidence="1 2">
    <name type="scientific">Clytia hemisphaerica</name>
    <dbReference type="NCBI Taxonomy" id="252671"/>
    <lineage>
        <taxon>Eukaryota</taxon>
        <taxon>Metazoa</taxon>
        <taxon>Cnidaria</taxon>
        <taxon>Hydrozoa</taxon>
        <taxon>Hydroidolina</taxon>
        <taxon>Leptothecata</taxon>
        <taxon>Obeliida</taxon>
        <taxon>Clytiidae</taxon>
        <taxon>Clytia</taxon>
    </lineage>
</organism>
<protein>
    <submittedName>
        <fullName evidence="1">Uncharacterized protein</fullName>
    </submittedName>
</protein>
<dbReference type="AlphaFoldDB" id="A0A7M5V3C7"/>
<keyword evidence="2" id="KW-1185">Reference proteome</keyword>